<feature type="compositionally biased region" description="Basic and acidic residues" evidence="1">
    <location>
        <begin position="1"/>
        <end position="11"/>
    </location>
</feature>
<dbReference type="EMBL" id="CP074133">
    <property type="protein sequence ID" value="QUX24138.1"/>
    <property type="molecule type" value="Genomic_DNA"/>
</dbReference>
<evidence type="ECO:0000256" key="1">
    <source>
        <dbReference type="SAM" id="MobiDB-lite"/>
    </source>
</evidence>
<accession>A0ABX8BQW0</accession>
<feature type="region of interest" description="Disordered" evidence="1">
    <location>
        <begin position="1"/>
        <end position="22"/>
    </location>
</feature>
<proteinExistence type="predicted"/>
<reference evidence="2 3" key="1">
    <citation type="submission" date="2021-05" db="EMBL/GenBank/DDBJ databases">
        <title>Direct Submission.</title>
        <authorList>
            <person name="Li K."/>
            <person name="Gao J."/>
        </authorList>
    </citation>
    <scope>NUCLEOTIDE SEQUENCE [LARGE SCALE GENOMIC DNA]</scope>
    <source>
        <strain evidence="2 3">Mg02</strain>
    </source>
</reference>
<dbReference type="Proteomes" id="UP000676079">
    <property type="component" value="Chromosome"/>
</dbReference>
<evidence type="ECO:0000313" key="2">
    <source>
        <dbReference type="EMBL" id="QUX24138.1"/>
    </source>
</evidence>
<protein>
    <submittedName>
        <fullName evidence="2">Uncharacterized protein</fullName>
    </submittedName>
</protein>
<dbReference type="RefSeq" id="WP_220559534.1">
    <property type="nucleotide sequence ID" value="NZ_CP074133.1"/>
</dbReference>
<name>A0ABX8BQW0_9ACTN</name>
<sequence length="123" mass="13496">MSSSSRTERGLSRRSWSSGWECASDGSPLIRPYLYLGEQVTASEMAHRRNTARSAHEGLRVLGRIAVGQVHANAMEQLNVLTSGLEVSGGADDLDDLADAIRHLINERPELARPVFPNPEQPF</sequence>
<keyword evidence="3" id="KW-1185">Reference proteome</keyword>
<evidence type="ECO:0000313" key="3">
    <source>
        <dbReference type="Proteomes" id="UP000676079"/>
    </source>
</evidence>
<gene>
    <name evidence="2" type="ORF">KGD84_07465</name>
</gene>
<organism evidence="2 3">
    <name type="scientific">Nocardiopsis changdeensis</name>
    <dbReference type="NCBI Taxonomy" id="2831969"/>
    <lineage>
        <taxon>Bacteria</taxon>
        <taxon>Bacillati</taxon>
        <taxon>Actinomycetota</taxon>
        <taxon>Actinomycetes</taxon>
        <taxon>Streptosporangiales</taxon>
        <taxon>Nocardiopsidaceae</taxon>
        <taxon>Nocardiopsis</taxon>
    </lineage>
</organism>